<dbReference type="InParanoid" id="D4H1D2"/>
<accession>D4H1D2</accession>
<feature type="domain" description="SH3b" evidence="2">
    <location>
        <begin position="38"/>
        <end position="84"/>
    </location>
</feature>
<name>D4H1D2_DENA2</name>
<organism evidence="3 4">
    <name type="scientific">Denitrovibrio acetiphilus (strain DSM 12809 / NBRC 114555 / N2460)</name>
    <dbReference type="NCBI Taxonomy" id="522772"/>
    <lineage>
        <taxon>Bacteria</taxon>
        <taxon>Pseudomonadati</taxon>
        <taxon>Deferribacterota</taxon>
        <taxon>Deferribacteres</taxon>
        <taxon>Deferribacterales</taxon>
        <taxon>Geovibrionaceae</taxon>
        <taxon>Denitrovibrio</taxon>
    </lineage>
</organism>
<dbReference type="STRING" id="522772.Dacet_0074"/>
<dbReference type="Pfam" id="PF08239">
    <property type="entry name" value="SH3_3"/>
    <property type="match status" value="1"/>
</dbReference>
<dbReference type="InterPro" id="IPR003646">
    <property type="entry name" value="SH3-like_bac-type"/>
</dbReference>
<reference evidence="3 4" key="1">
    <citation type="journal article" date="2010" name="Stand. Genomic Sci.">
        <title>Complete genome sequence of Denitrovibrio acetiphilus type strain (N2460).</title>
        <authorList>
            <person name="Kiss H."/>
            <person name="Lang E."/>
            <person name="Lapidus A."/>
            <person name="Copeland A."/>
            <person name="Nolan M."/>
            <person name="Glavina Del Rio T."/>
            <person name="Chen F."/>
            <person name="Lucas S."/>
            <person name="Tice H."/>
            <person name="Cheng J.F."/>
            <person name="Han C."/>
            <person name="Goodwin L."/>
            <person name="Pitluck S."/>
            <person name="Liolios K."/>
            <person name="Pati A."/>
            <person name="Ivanova N."/>
            <person name="Mavromatis K."/>
            <person name="Chen A."/>
            <person name="Palaniappan K."/>
            <person name="Land M."/>
            <person name="Hauser L."/>
            <person name="Chang Y.J."/>
            <person name="Jeffries C.D."/>
            <person name="Detter J.C."/>
            <person name="Brettin T."/>
            <person name="Spring S."/>
            <person name="Rohde M."/>
            <person name="Goker M."/>
            <person name="Woyke T."/>
            <person name="Bristow J."/>
            <person name="Eisen J.A."/>
            <person name="Markowitz V."/>
            <person name="Hugenholtz P."/>
            <person name="Kyrpides N.C."/>
            <person name="Klenk H.P."/>
        </authorList>
    </citation>
    <scope>NUCLEOTIDE SEQUENCE [LARGE SCALE GENOMIC DNA]</scope>
    <source>
        <strain evidence="4">DSM 12809 / NBRC 114555 / N2460</strain>
    </source>
</reference>
<dbReference type="Gene3D" id="2.30.30.40">
    <property type="entry name" value="SH3 Domains"/>
    <property type="match status" value="1"/>
</dbReference>
<feature type="chain" id="PRO_5003058254" evidence="1">
    <location>
        <begin position="21"/>
        <end position="248"/>
    </location>
</feature>
<dbReference type="AlphaFoldDB" id="D4H1D2"/>
<dbReference type="Proteomes" id="UP000002012">
    <property type="component" value="Chromosome"/>
</dbReference>
<dbReference type="PaxDb" id="522772-Dacet_0074"/>
<dbReference type="OrthoDB" id="1189825at2"/>
<feature type="signal peptide" evidence="1">
    <location>
        <begin position="1"/>
        <end position="20"/>
    </location>
</feature>
<evidence type="ECO:0000256" key="1">
    <source>
        <dbReference type="SAM" id="SignalP"/>
    </source>
</evidence>
<dbReference type="HOGENOM" id="CLU_1118738_0_0_0"/>
<dbReference type="EMBL" id="CP001968">
    <property type="protein sequence ID" value="ADD66880.1"/>
    <property type="molecule type" value="Genomic_DNA"/>
</dbReference>
<dbReference type="KEGG" id="dap:Dacet_0074"/>
<gene>
    <name evidence="3" type="ordered locus">Dacet_0074</name>
</gene>
<proteinExistence type="predicted"/>
<evidence type="ECO:0000313" key="3">
    <source>
        <dbReference type="EMBL" id="ADD66880.1"/>
    </source>
</evidence>
<evidence type="ECO:0000259" key="2">
    <source>
        <dbReference type="Pfam" id="PF08239"/>
    </source>
</evidence>
<protein>
    <submittedName>
        <fullName evidence="3">SH3 type 3 domain protein</fullName>
    </submittedName>
</protein>
<sequence length="248" mass="28228" precursor="true">MFKKTILVILITLFAVAAFADDVVEVMGNIVVSKTYAYQEPSFKSKAMALLGKNSKVLIIGEEGEWLKVRLYNKSSAYVYAKYVAYKHENIRLKESATKVLIDIKNLLDQFNDTVQSSWFAEKQKIMPMLSFHSGKNPDDIYLLYSAVNIKGEPVPSLKENLLQKDMVKLIELIYMKMIVLPDPRYKITILVPDFVSGSYKGRTDNYAALTLDKNFANIDEIKTGTGSIWDYIRSAKRPDEIFAGYPH</sequence>
<keyword evidence="1" id="KW-0732">Signal</keyword>
<dbReference type="eggNOG" id="COG3103">
    <property type="taxonomic scope" value="Bacteria"/>
</dbReference>
<keyword evidence="4" id="KW-1185">Reference proteome</keyword>
<evidence type="ECO:0000313" key="4">
    <source>
        <dbReference type="Proteomes" id="UP000002012"/>
    </source>
</evidence>
<dbReference type="RefSeq" id="WP_013009428.1">
    <property type="nucleotide sequence ID" value="NC_013943.1"/>
</dbReference>